<reference evidence="1 2" key="1">
    <citation type="submission" date="2016-05" db="EMBL/GenBank/DDBJ databases">
        <authorList>
            <person name="Lavstsen T."/>
            <person name="Jespersen J.S."/>
        </authorList>
    </citation>
    <scope>NUCLEOTIDE SEQUENCE [LARGE SCALE GENOMIC DNA]</scope>
    <source>
        <strain evidence="1 2">B7-9</strain>
    </source>
</reference>
<dbReference type="RefSeq" id="WP_097654169.1">
    <property type="nucleotide sequence ID" value="NZ_LYXE01000126.1"/>
</dbReference>
<gene>
    <name evidence="1" type="ORF">A9Q02_17795</name>
</gene>
<dbReference type="EMBL" id="LYXE01000126">
    <property type="protein sequence ID" value="PDV97744.1"/>
    <property type="molecule type" value="Genomic_DNA"/>
</dbReference>
<proteinExistence type="predicted"/>
<dbReference type="Gene3D" id="3.10.450.50">
    <property type="match status" value="1"/>
</dbReference>
<sequence>MSDSTTLTEAAIRRFVAAWYEALDFHVPIEQAYALLADEGLNMQFPDGDIRDYNSFKAWYDRVTNLFFDENHYVQQVEMQIDGDTAVLDVIVGWQASWWEAPAAKSKRVSMDATQRWTVRSSDKNAFGMVIESYNATVEPFKYAPGFARL</sequence>
<keyword evidence="2" id="KW-1185">Reference proteome</keyword>
<dbReference type="InterPro" id="IPR032710">
    <property type="entry name" value="NTF2-like_dom_sf"/>
</dbReference>
<comment type="caution">
    <text evidence="1">The sequence shown here is derived from an EMBL/GenBank/DDBJ whole genome shotgun (WGS) entry which is preliminary data.</text>
</comment>
<evidence type="ECO:0000313" key="1">
    <source>
        <dbReference type="EMBL" id="PDV97744.1"/>
    </source>
</evidence>
<organism evidence="1 2">
    <name type="scientific">Candidatus Chloroploca asiatica</name>
    <dbReference type="NCBI Taxonomy" id="1506545"/>
    <lineage>
        <taxon>Bacteria</taxon>
        <taxon>Bacillati</taxon>
        <taxon>Chloroflexota</taxon>
        <taxon>Chloroflexia</taxon>
        <taxon>Chloroflexales</taxon>
        <taxon>Chloroflexineae</taxon>
        <taxon>Oscillochloridaceae</taxon>
        <taxon>Candidatus Chloroploca</taxon>
    </lineage>
</organism>
<name>A0A2H3KRB8_9CHLR</name>
<dbReference type="SUPFAM" id="SSF54427">
    <property type="entry name" value="NTF2-like"/>
    <property type="match status" value="1"/>
</dbReference>
<accession>A0A2H3KRB8</accession>
<evidence type="ECO:0000313" key="2">
    <source>
        <dbReference type="Proteomes" id="UP000220922"/>
    </source>
</evidence>
<dbReference type="AlphaFoldDB" id="A0A2H3KRB8"/>
<dbReference type="OrthoDB" id="1254615at2"/>
<dbReference type="Proteomes" id="UP000220922">
    <property type="component" value="Unassembled WGS sequence"/>
</dbReference>
<protein>
    <submittedName>
        <fullName evidence="1">Uncharacterized protein</fullName>
    </submittedName>
</protein>